<gene>
    <name evidence="1" type="ORF">OAUR00152_LOCUS11092</name>
</gene>
<sequence>MGLVRKSQSSSMRDLGRIRLILCALIRSYLLSIMPSQNNGCYAWNWRECFDRSIHSSVNWAQTALGAFPTPSPEIKTAVPTEVLFPEDNETEQVMEWSMPQSAMKGSVLWKWSLADLETPSPQLFVEISATNVHSDEYVAFGVAEHLMQGALVVCSEQTGTVSTSRATLPSSRCVTFLGDGMGITRPRQDPVNPRVIFSFRNGTHYTVRFSGSLFGCWAHPRLPARVLLAKGRVSGDGVPEPHLNDGQHREAVKGIEFLSVVKDYIDGQVTLTPTASLKPLPAKELWKPAEGSVSGSGTVLEGRVTVEYGLYHHSGSEIISVNLNNVNFASMETYVAFGFASHVMSGLVISCAPRTGTSRNDVTAKCQQWRGQGTNLIPLDTRSDAGGWFLTGVASNSTHFNYTFAGRVHDVINMDEADGMSLLGTDGGRSLRAICAIGRSAADSGTPLIHNAGDRVGFSLRFGPDFESLSSAPVTFGKTYVKAAIAMYASTLFLFI</sequence>
<dbReference type="EMBL" id="HBKQ01016455">
    <property type="protein sequence ID" value="CAE2228617.1"/>
    <property type="molecule type" value="Transcribed_RNA"/>
</dbReference>
<accession>A0A7S4IGP0</accession>
<evidence type="ECO:0000313" key="1">
    <source>
        <dbReference type="EMBL" id="CAE2228617.1"/>
    </source>
</evidence>
<protein>
    <submittedName>
        <fullName evidence="1">Uncharacterized protein</fullName>
    </submittedName>
</protein>
<dbReference type="AlphaFoldDB" id="A0A7S4IGP0"/>
<proteinExistence type="predicted"/>
<reference evidence="1" key="1">
    <citation type="submission" date="2021-01" db="EMBL/GenBank/DDBJ databases">
        <authorList>
            <person name="Corre E."/>
            <person name="Pelletier E."/>
            <person name="Niang G."/>
            <person name="Scheremetjew M."/>
            <person name="Finn R."/>
            <person name="Kale V."/>
            <person name="Holt S."/>
            <person name="Cochrane G."/>
            <person name="Meng A."/>
            <person name="Brown T."/>
            <person name="Cohen L."/>
        </authorList>
    </citation>
    <scope>NUCLEOTIDE SEQUENCE</scope>
    <source>
        <strain evidence="1">Isolate 1302-5</strain>
    </source>
</reference>
<name>A0A7S4IGP0_9STRA</name>
<organism evidence="1">
    <name type="scientific">Odontella aurita</name>
    <dbReference type="NCBI Taxonomy" id="265563"/>
    <lineage>
        <taxon>Eukaryota</taxon>
        <taxon>Sar</taxon>
        <taxon>Stramenopiles</taxon>
        <taxon>Ochrophyta</taxon>
        <taxon>Bacillariophyta</taxon>
        <taxon>Mediophyceae</taxon>
        <taxon>Biddulphiophycidae</taxon>
        <taxon>Eupodiscales</taxon>
        <taxon>Odontellaceae</taxon>
        <taxon>Odontella</taxon>
    </lineage>
</organism>